<evidence type="ECO:0000256" key="1">
    <source>
        <dbReference type="ARBA" id="ARBA00010641"/>
    </source>
</evidence>
<dbReference type="RefSeq" id="WP_105940803.1">
    <property type="nucleotide sequence ID" value="NZ_CP027433.1"/>
</dbReference>
<proteinExistence type="inferred from homology"/>
<dbReference type="PANTHER" id="PTHR47756">
    <property type="entry name" value="BLL6612 PROTEIN-RELATED"/>
    <property type="match status" value="1"/>
</dbReference>
<keyword evidence="4" id="KW-0238">DNA-binding</keyword>
<feature type="domain" description="RNA polymerase sigma-70 region 2" evidence="6">
    <location>
        <begin position="17"/>
        <end position="78"/>
    </location>
</feature>
<dbReference type="SUPFAM" id="SSF88946">
    <property type="entry name" value="Sigma2 domain of RNA polymerase sigma factors"/>
    <property type="match status" value="1"/>
</dbReference>
<dbReference type="InterPro" id="IPR036388">
    <property type="entry name" value="WH-like_DNA-bd_sf"/>
</dbReference>
<keyword evidence="2" id="KW-0805">Transcription regulation</keyword>
<dbReference type="Pfam" id="PF04542">
    <property type="entry name" value="Sigma70_r2"/>
    <property type="match status" value="1"/>
</dbReference>
<evidence type="ECO:0000259" key="8">
    <source>
        <dbReference type="Pfam" id="PF20239"/>
    </source>
</evidence>
<organism evidence="9 10">
    <name type="scientific">Gordonia iterans</name>
    <dbReference type="NCBI Taxonomy" id="1004901"/>
    <lineage>
        <taxon>Bacteria</taxon>
        <taxon>Bacillati</taxon>
        <taxon>Actinomycetota</taxon>
        <taxon>Actinomycetes</taxon>
        <taxon>Mycobacteriales</taxon>
        <taxon>Gordoniaceae</taxon>
        <taxon>Gordonia</taxon>
    </lineage>
</organism>
<evidence type="ECO:0000256" key="4">
    <source>
        <dbReference type="ARBA" id="ARBA00023125"/>
    </source>
</evidence>
<evidence type="ECO:0000259" key="6">
    <source>
        <dbReference type="Pfam" id="PF04542"/>
    </source>
</evidence>
<feature type="domain" description="DUF6596" evidence="8">
    <location>
        <begin position="188"/>
        <end position="288"/>
    </location>
</feature>
<dbReference type="Pfam" id="PF20239">
    <property type="entry name" value="DUF6596"/>
    <property type="match status" value="1"/>
</dbReference>
<dbReference type="Gene3D" id="1.10.10.10">
    <property type="entry name" value="Winged helix-like DNA-binding domain superfamily/Winged helix DNA-binding domain"/>
    <property type="match status" value="1"/>
</dbReference>
<gene>
    <name evidence="9" type="ORF">C6V83_00880</name>
</gene>
<comment type="similarity">
    <text evidence="1">Belongs to the sigma-70 factor family. ECF subfamily.</text>
</comment>
<keyword evidence="5" id="KW-0804">Transcription</keyword>
<dbReference type="KEGG" id="git:C6V83_00880"/>
<dbReference type="AlphaFoldDB" id="A0A2S0KBH5"/>
<dbReference type="Pfam" id="PF08281">
    <property type="entry name" value="Sigma70_r4_2"/>
    <property type="match status" value="1"/>
</dbReference>
<keyword evidence="3" id="KW-0731">Sigma factor</keyword>
<dbReference type="GO" id="GO:0016987">
    <property type="term" value="F:sigma factor activity"/>
    <property type="evidence" value="ECO:0007669"/>
    <property type="project" value="UniProtKB-KW"/>
</dbReference>
<dbReference type="InterPro" id="IPR013325">
    <property type="entry name" value="RNA_pol_sigma_r2"/>
</dbReference>
<sequence length="420" mass="44827">MKDAARRAVGNIDRAARGRLLAVLAGRFGDLDLAEDALQEALIQALRTWPETGVPSSPEAWLTTTAKRKALDVVRRDRVLAAKVAELQVFAEREARPITDPSELAGERTSVPDDRLGMFFACAHPVLGLADRIALTLRFVAGLTTGEVASGLLIPVPTAQQRIVRAKKRITTLGVRFDVPPAGELADRLAGVLRVIYLLYSEGYARSSGTEHVRDDVTAESIRLARLLRELLPCAETTGLLALLLLTEARRPARLDGDGRPVALADQDRSRWRAGELAEGLALAERAAGTPGASSYAIQAAIAAVHGEAATAADTDWAQIVVLYRLLEAVEPGPVVQLGAAVAAGRAYGLDVGLRRLEALESDPVLARFRPFHIARALTLAELGDAAAAARAYRSALDLPGNEAEDDYLAAALAGLEMNR</sequence>
<dbReference type="SUPFAM" id="SSF88659">
    <property type="entry name" value="Sigma3 and sigma4 domains of RNA polymerase sigma factors"/>
    <property type="match status" value="1"/>
</dbReference>
<name>A0A2S0KBH5_9ACTN</name>
<feature type="domain" description="RNA polymerase sigma factor 70 region 4 type 2" evidence="7">
    <location>
        <begin position="131"/>
        <end position="170"/>
    </location>
</feature>
<keyword evidence="10" id="KW-1185">Reference proteome</keyword>
<accession>A0A2S0KBH5</accession>
<dbReference type="EMBL" id="CP027433">
    <property type="protein sequence ID" value="AVL99054.1"/>
    <property type="molecule type" value="Genomic_DNA"/>
</dbReference>
<evidence type="ECO:0000259" key="7">
    <source>
        <dbReference type="Pfam" id="PF08281"/>
    </source>
</evidence>
<dbReference type="InterPro" id="IPR013249">
    <property type="entry name" value="RNA_pol_sigma70_r4_t2"/>
</dbReference>
<dbReference type="PANTHER" id="PTHR47756:SF2">
    <property type="entry name" value="BLL6612 PROTEIN"/>
    <property type="match status" value="1"/>
</dbReference>
<protein>
    <submittedName>
        <fullName evidence="9">RNA polymerase subunit sigma-24</fullName>
    </submittedName>
</protein>
<reference evidence="9 10" key="1">
    <citation type="submission" date="2018-03" db="EMBL/GenBank/DDBJ databases">
        <title>Characteristics and genome of n-alkane degrading marine bacteria Gordonia iterans isolated from crude oil contaminated in Tae-an, South Korea.</title>
        <authorList>
            <person name="Lee S.-S."/>
            <person name="Kim H."/>
        </authorList>
    </citation>
    <scope>NUCLEOTIDE SEQUENCE [LARGE SCALE GENOMIC DNA]</scope>
    <source>
        <strain evidence="9 10">Co17</strain>
    </source>
</reference>
<dbReference type="Proteomes" id="UP000239814">
    <property type="component" value="Chromosome"/>
</dbReference>
<evidence type="ECO:0000313" key="9">
    <source>
        <dbReference type="EMBL" id="AVL99054.1"/>
    </source>
</evidence>
<evidence type="ECO:0000313" key="10">
    <source>
        <dbReference type="Proteomes" id="UP000239814"/>
    </source>
</evidence>
<dbReference type="InterPro" id="IPR046531">
    <property type="entry name" value="DUF6596"/>
</dbReference>
<evidence type="ECO:0000256" key="3">
    <source>
        <dbReference type="ARBA" id="ARBA00023082"/>
    </source>
</evidence>
<evidence type="ECO:0000256" key="2">
    <source>
        <dbReference type="ARBA" id="ARBA00023015"/>
    </source>
</evidence>
<dbReference type="Gene3D" id="1.10.1740.10">
    <property type="match status" value="1"/>
</dbReference>
<dbReference type="InterPro" id="IPR007627">
    <property type="entry name" value="RNA_pol_sigma70_r2"/>
</dbReference>
<dbReference type="GO" id="GO:0003677">
    <property type="term" value="F:DNA binding"/>
    <property type="evidence" value="ECO:0007669"/>
    <property type="project" value="UniProtKB-KW"/>
</dbReference>
<dbReference type="GO" id="GO:0006352">
    <property type="term" value="P:DNA-templated transcription initiation"/>
    <property type="evidence" value="ECO:0007669"/>
    <property type="project" value="InterPro"/>
</dbReference>
<dbReference type="OrthoDB" id="9780299at2"/>
<dbReference type="InterPro" id="IPR013324">
    <property type="entry name" value="RNA_pol_sigma_r3/r4-like"/>
</dbReference>
<evidence type="ECO:0000256" key="5">
    <source>
        <dbReference type="ARBA" id="ARBA00023163"/>
    </source>
</evidence>